<name>A0A7R7END9_9FIRM</name>
<dbReference type="CDD" id="cd01106">
    <property type="entry name" value="HTH_TipAL-Mta"/>
    <property type="match status" value="1"/>
</dbReference>
<dbReference type="EMBL" id="AP024169">
    <property type="protein sequence ID" value="BCN31760.1"/>
    <property type="molecule type" value="Genomic_DNA"/>
</dbReference>
<evidence type="ECO:0000313" key="3">
    <source>
        <dbReference type="EMBL" id="BCN31760.1"/>
    </source>
</evidence>
<dbReference type="RefSeq" id="WP_271712856.1">
    <property type="nucleotide sequence ID" value="NZ_AP024169.1"/>
</dbReference>
<dbReference type="AlphaFoldDB" id="A0A7R7END9"/>
<sequence>MYRIGEFSKITNLTVKTLRYYEEQGILIPSARAENDYRMYNNKDYERAQLINTLRKFDFSIAEMKDTLKNCENSEDLSYYLQEKKSLIKQNILKQKSLMKEIDHYLSPKSKEVNSMNQGSSQVDNENTQTTGIGSKYTFEIKDIAPVKVASIRYQGSYQEVGKYIGTIYKAVKDKADGAPFNCYYDNEYKEIADIELCVPTKVLVSGNNITAKQLPRIKALCTTHIGGYDTLNVAYKAIFDYIRENNISYMLPVREIYRKGPGMILKGNPDHYVTEILVPIEA</sequence>
<accession>A0A7R7END9</accession>
<dbReference type="InterPro" id="IPR011256">
    <property type="entry name" value="Reg_factor_effector_dom_sf"/>
</dbReference>
<evidence type="ECO:0000259" key="2">
    <source>
        <dbReference type="PROSITE" id="PS50937"/>
    </source>
</evidence>
<dbReference type="PANTHER" id="PTHR30204:SF96">
    <property type="entry name" value="CHROMOSOME-ANCHORING PROTEIN RACA"/>
    <property type="match status" value="1"/>
</dbReference>
<dbReference type="InterPro" id="IPR029442">
    <property type="entry name" value="GyrI-like"/>
</dbReference>
<dbReference type="GO" id="GO:0003700">
    <property type="term" value="F:DNA-binding transcription factor activity"/>
    <property type="evidence" value="ECO:0007669"/>
    <property type="project" value="InterPro"/>
</dbReference>
<reference evidence="3 4" key="1">
    <citation type="submission" date="2020-11" db="EMBL/GenBank/DDBJ databases">
        <title>Draft genome sequencing of a Lachnospiraceae strain isolated from anoxic soil subjected to BSD treatment.</title>
        <authorList>
            <person name="Uek A."/>
            <person name="Tonouchi A."/>
        </authorList>
    </citation>
    <scope>NUCLEOTIDE SEQUENCE [LARGE SCALE GENOMIC DNA]</scope>
    <source>
        <strain evidence="3 4">TB5</strain>
    </source>
</reference>
<dbReference type="PROSITE" id="PS50937">
    <property type="entry name" value="HTH_MERR_2"/>
    <property type="match status" value="1"/>
</dbReference>
<dbReference type="InterPro" id="IPR047057">
    <property type="entry name" value="MerR_fam"/>
</dbReference>
<dbReference type="Pfam" id="PF13411">
    <property type="entry name" value="MerR_1"/>
    <property type="match status" value="1"/>
</dbReference>
<dbReference type="InterPro" id="IPR010499">
    <property type="entry name" value="AraC_E-bd"/>
</dbReference>
<dbReference type="InterPro" id="IPR000551">
    <property type="entry name" value="MerR-type_HTH_dom"/>
</dbReference>
<dbReference type="InterPro" id="IPR009061">
    <property type="entry name" value="DNA-bd_dom_put_sf"/>
</dbReference>
<protein>
    <submittedName>
        <fullName evidence="3">MerR family transcriptional regulator</fullName>
    </submittedName>
</protein>
<dbReference type="SUPFAM" id="SSF46955">
    <property type="entry name" value="Putative DNA-binding domain"/>
    <property type="match status" value="1"/>
</dbReference>
<proteinExistence type="predicted"/>
<dbReference type="SUPFAM" id="SSF55136">
    <property type="entry name" value="Probable bacterial effector-binding domain"/>
    <property type="match status" value="1"/>
</dbReference>
<dbReference type="Pfam" id="PF06445">
    <property type="entry name" value="GyrI-like"/>
    <property type="match status" value="1"/>
</dbReference>
<organism evidence="3 4">
    <name type="scientific">Anaeromicropila herbilytica</name>
    <dbReference type="NCBI Taxonomy" id="2785025"/>
    <lineage>
        <taxon>Bacteria</taxon>
        <taxon>Bacillati</taxon>
        <taxon>Bacillota</taxon>
        <taxon>Clostridia</taxon>
        <taxon>Lachnospirales</taxon>
        <taxon>Lachnospiraceae</taxon>
        <taxon>Anaeromicropila</taxon>
    </lineage>
</organism>
<dbReference type="PANTHER" id="PTHR30204">
    <property type="entry name" value="REDOX-CYCLING DRUG-SENSING TRANSCRIPTIONAL ACTIVATOR SOXR"/>
    <property type="match status" value="1"/>
</dbReference>
<gene>
    <name evidence="3" type="primary">merR</name>
    <name evidence="3" type="ORF">bsdtb5_30550</name>
</gene>
<dbReference type="SMART" id="SM00422">
    <property type="entry name" value="HTH_MERR"/>
    <property type="match status" value="1"/>
</dbReference>
<keyword evidence="4" id="KW-1185">Reference proteome</keyword>
<dbReference type="SMART" id="SM00871">
    <property type="entry name" value="AraC_E_bind"/>
    <property type="match status" value="1"/>
</dbReference>
<dbReference type="PROSITE" id="PS00552">
    <property type="entry name" value="HTH_MERR_1"/>
    <property type="match status" value="1"/>
</dbReference>
<dbReference type="Proteomes" id="UP000595897">
    <property type="component" value="Chromosome"/>
</dbReference>
<dbReference type="Gene3D" id="1.10.1660.10">
    <property type="match status" value="1"/>
</dbReference>
<feature type="domain" description="HTH merR-type" evidence="2">
    <location>
        <begin position="1"/>
        <end position="70"/>
    </location>
</feature>
<dbReference type="KEGG" id="ahb:bsdtb5_30550"/>
<dbReference type="Gene3D" id="3.20.80.10">
    <property type="entry name" value="Regulatory factor, effector binding domain"/>
    <property type="match status" value="1"/>
</dbReference>
<evidence type="ECO:0000313" key="4">
    <source>
        <dbReference type="Proteomes" id="UP000595897"/>
    </source>
</evidence>
<dbReference type="GO" id="GO:0003677">
    <property type="term" value="F:DNA binding"/>
    <property type="evidence" value="ECO:0007669"/>
    <property type="project" value="UniProtKB-KW"/>
</dbReference>
<evidence type="ECO:0000256" key="1">
    <source>
        <dbReference type="ARBA" id="ARBA00023125"/>
    </source>
</evidence>
<keyword evidence="1" id="KW-0238">DNA-binding</keyword>
<dbReference type="PRINTS" id="PR00040">
    <property type="entry name" value="HTHMERR"/>
</dbReference>